<dbReference type="STRING" id="207559.Dde_0305"/>
<dbReference type="InterPro" id="IPR000866">
    <property type="entry name" value="AhpC/TSA"/>
</dbReference>
<evidence type="ECO:0000256" key="1">
    <source>
        <dbReference type="ARBA" id="ARBA00023284"/>
    </source>
</evidence>
<dbReference type="GO" id="GO:0016491">
    <property type="term" value="F:oxidoreductase activity"/>
    <property type="evidence" value="ECO:0007669"/>
    <property type="project" value="InterPro"/>
</dbReference>
<dbReference type="eggNOG" id="COG1225">
    <property type="taxonomic scope" value="Bacteria"/>
</dbReference>
<dbReference type="Gene3D" id="3.40.30.10">
    <property type="entry name" value="Glutaredoxin"/>
    <property type="match status" value="1"/>
</dbReference>
<protein>
    <submittedName>
        <fullName evidence="4">Alkyl hydroperoxide reductase/ Thiol specific antioxidant/ Mal allergen</fullName>
    </submittedName>
</protein>
<evidence type="ECO:0000313" key="5">
    <source>
        <dbReference type="Proteomes" id="UP000002710"/>
    </source>
</evidence>
<name>Q316P0_OLEA2</name>
<evidence type="ECO:0000259" key="3">
    <source>
        <dbReference type="PROSITE" id="PS51352"/>
    </source>
</evidence>
<dbReference type="InterPro" id="IPR013766">
    <property type="entry name" value="Thioredoxin_domain"/>
</dbReference>
<feature type="domain" description="Thioredoxin" evidence="3">
    <location>
        <begin position="56"/>
        <end position="206"/>
    </location>
</feature>
<feature type="chain" id="PRO_5004219803" evidence="2">
    <location>
        <begin position="32"/>
        <end position="206"/>
    </location>
</feature>
<keyword evidence="1" id="KW-0676">Redox-active center</keyword>
<keyword evidence="2" id="KW-0732">Signal</keyword>
<reference evidence="4 5" key="1">
    <citation type="journal article" date="2011" name="J. Bacteriol.">
        <title>Complete genome sequence and updated annotation of Desulfovibrio alaskensis G20.</title>
        <authorList>
            <person name="Hauser L.J."/>
            <person name="Land M.L."/>
            <person name="Brown S.D."/>
            <person name="Larimer F."/>
            <person name="Keller K.L."/>
            <person name="Rapp-Giles B.J."/>
            <person name="Price M.N."/>
            <person name="Lin M."/>
            <person name="Bruce D.C."/>
            <person name="Detter J.C."/>
            <person name="Tapia R."/>
            <person name="Han C.S."/>
            <person name="Goodwin L.A."/>
            <person name="Cheng J.F."/>
            <person name="Pitluck S."/>
            <person name="Copeland A."/>
            <person name="Lucas S."/>
            <person name="Nolan M."/>
            <person name="Lapidus A.L."/>
            <person name="Palumbo A.V."/>
            <person name="Wall J.D."/>
        </authorList>
    </citation>
    <scope>NUCLEOTIDE SEQUENCE [LARGE SCALE GENOMIC DNA]</scope>
    <source>
        <strain evidence="5">ATCC BAA 1058 / DSM 17464 / G20</strain>
    </source>
</reference>
<dbReference type="InterPro" id="IPR036249">
    <property type="entry name" value="Thioredoxin-like_sf"/>
</dbReference>
<keyword evidence="5" id="KW-1185">Reference proteome</keyword>
<dbReference type="InterPro" id="IPR050455">
    <property type="entry name" value="Tpx_Peroxidase_subfamily"/>
</dbReference>
<dbReference type="AlphaFoldDB" id="Q316P0"/>
<organism evidence="4 5">
    <name type="scientific">Oleidesulfovibrio alaskensis (strain ATCC BAA-1058 / DSM 17464 / G20)</name>
    <name type="common">Desulfovibrio alaskensis</name>
    <dbReference type="NCBI Taxonomy" id="207559"/>
    <lineage>
        <taxon>Bacteria</taxon>
        <taxon>Pseudomonadati</taxon>
        <taxon>Thermodesulfobacteriota</taxon>
        <taxon>Desulfovibrionia</taxon>
        <taxon>Desulfovibrionales</taxon>
        <taxon>Desulfovibrionaceae</taxon>
        <taxon>Oleidesulfovibrio</taxon>
    </lineage>
</organism>
<dbReference type="CDD" id="cd03018">
    <property type="entry name" value="PRX_AhpE_like"/>
    <property type="match status" value="1"/>
</dbReference>
<dbReference type="KEGG" id="dde:Dde_0305"/>
<dbReference type="RefSeq" id="WP_011366450.1">
    <property type="nucleotide sequence ID" value="NC_007519.1"/>
</dbReference>
<gene>
    <name evidence="4" type="ordered locus">Dde_0305</name>
</gene>
<feature type="signal peptide" evidence="2">
    <location>
        <begin position="1"/>
        <end position="31"/>
    </location>
</feature>
<dbReference type="PANTHER" id="PTHR43110:SF1">
    <property type="entry name" value="THIOL PEROXIDASE"/>
    <property type="match status" value="1"/>
</dbReference>
<dbReference type="PROSITE" id="PS51352">
    <property type="entry name" value="THIOREDOXIN_2"/>
    <property type="match status" value="1"/>
</dbReference>
<dbReference type="HOGENOM" id="CLU_042529_14_2_7"/>
<dbReference type="SUPFAM" id="SSF52833">
    <property type="entry name" value="Thioredoxin-like"/>
    <property type="match status" value="1"/>
</dbReference>
<evidence type="ECO:0000256" key="2">
    <source>
        <dbReference type="SAM" id="SignalP"/>
    </source>
</evidence>
<accession>Q316P0</accession>
<dbReference type="Proteomes" id="UP000002710">
    <property type="component" value="Chromosome"/>
</dbReference>
<dbReference type="GO" id="GO:0016209">
    <property type="term" value="F:antioxidant activity"/>
    <property type="evidence" value="ECO:0007669"/>
    <property type="project" value="InterPro"/>
</dbReference>
<sequence>MNIYMRQFSFAGILAVAVVCAFAIAAAPLRAAAHGPHQPDVYDMGTLQPVATVPLLHKGDAAPDFELPATDGTKVRLSSFRGSKNVVISFVPAAFTPVCSDQWPGYNIARELFHRHDAVLLGISADNTPSQHAWIQQMGGLWFPVLSDFWPHGATAAAYGVLRPEGVSERAIFVVDKQGRIAAAIISDINKRPDLGLIIDALKDLP</sequence>
<dbReference type="EMBL" id="CP000112">
    <property type="protein sequence ID" value="ABB37106.1"/>
    <property type="molecule type" value="Genomic_DNA"/>
</dbReference>
<proteinExistence type="predicted"/>
<dbReference type="Pfam" id="PF00578">
    <property type="entry name" value="AhpC-TSA"/>
    <property type="match status" value="1"/>
</dbReference>
<evidence type="ECO:0000313" key="4">
    <source>
        <dbReference type="EMBL" id="ABB37106.1"/>
    </source>
</evidence>
<dbReference type="PANTHER" id="PTHR43110">
    <property type="entry name" value="THIOL PEROXIDASE"/>
    <property type="match status" value="1"/>
</dbReference>